<dbReference type="Gene3D" id="1.10.1330.10">
    <property type="entry name" value="Dockerin domain"/>
    <property type="match status" value="1"/>
</dbReference>
<reference evidence="5 6" key="1">
    <citation type="submission" date="2017-03" db="EMBL/GenBank/DDBJ databases">
        <authorList>
            <person name="Afonso C.L."/>
            <person name="Miller P.J."/>
            <person name="Scott M.A."/>
            <person name="Spackman E."/>
            <person name="Goraichik I."/>
            <person name="Dimitrov K.M."/>
            <person name="Suarez D.L."/>
            <person name="Swayne D.E."/>
        </authorList>
    </citation>
    <scope>NUCLEOTIDE SEQUENCE [LARGE SCALE GENOMIC DNA]</scope>
    <source>
        <strain evidence="5">PRJEB14757</strain>
    </source>
</reference>
<evidence type="ECO:0000256" key="1">
    <source>
        <dbReference type="ARBA" id="ARBA00016512"/>
    </source>
</evidence>
<dbReference type="SMART" id="SM00710">
    <property type="entry name" value="PbH1"/>
    <property type="match status" value="7"/>
</dbReference>
<dbReference type="Pfam" id="PF00404">
    <property type="entry name" value="Dockerin_1"/>
    <property type="match status" value="1"/>
</dbReference>
<evidence type="ECO:0000256" key="3">
    <source>
        <dbReference type="SAM" id="Phobius"/>
    </source>
</evidence>
<dbReference type="InterPro" id="IPR006626">
    <property type="entry name" value="PbH1"/>
</dbReference>
<dbReference type="Proteomes" id="UP000191931">
    <property type="component" value="Unassembled WGS sequence"/>
</dbReference>
<dbReference type="InterPro" id="IPR036439">
    <property type="entry name" value="Dockerin_dom_sf"/>
</dbReference>
<keyword evidence="3" id="KW-0472">Membrane</keyword>
<dbReference type="STRING" id="1246637.MTBBW1_1040054"/>
<feature type="transmembrane region" description="Helical" evidence="3">
    <location>
        <begin position="15"/>
        <end position="33"/>
    </location>
</feature>
<dbReference type="InterPro" id="IPR018247">
    <property type="entry name" value="EF_Hand_1_Ca_BS"/>
</dbReference>
<dbReference type="SUPFAM" id="SSF63446">
    <property type="entry name" value="Type I dockerin domain"/>
    <property type="match status" value="1"/>
</dbReference>
<dbReference type="Gene3D" id="2.160.20.10">
    <property type="entry name" value="Single-stranded right-handed beta-helix, Pectin lyase-like"/>
    <property type="match status" value="1"/>
</dbReference>
<evidence type="ECO:0000256" key="2">
    <source>
        <dbReference type="SAM" id="MobiDB-lite"/>
    </source>
</evidence>
<dbReference type="InterPro" id="IPR016134">
    <property type="entry name" value="Dockerin_dom"/>
</dbReference>
<dbReference type="GO" id="GO:0004553">
    <property type="term" value="F:hydrolase activity, hydrolyzing O-glycosyl compounds"/>
    <property type="evidence" value="ECO:0007669"/>
    <property type="project" value="InterPro"/>
</dbReference>
<feature type="domain" description="Dockerin" evidence="4">
    <location>
        <begin position="415"/>
        <end position="474"/>
    </location>
</feature>
<proteinExistence type="predicted"/>
<evidence type="ECO:0000313" key="6">
    <source>
        <dbReference type="Proteomes" id="UP000191931"/>
    </source>
</evidence>
<evidence type="ECO:0000313" key="5">
    <source>
        <dbReference type="EMBL" id="SLM27597.1"/>
    </source>
</evidence>
<dbReference type="EMBL" id="FWEV01000007">
    <property type="protein sequence ID" value="SLM27597.1"/>
    <property type="molecule type" value="Genomic_DNA"/>
</dbReference>
<dbReference type="PROSITE" id="PS51766">
    <property type="entry name" value="DOCKERIN"/>
    <property type="match status" value="1"/>
</dbReference>
<dbReference type="InterPro" id="IPR002105">
    <property type="entry name" value="Dockerin_1_rpt"/>
</dbReference>
<accession>A0A1W1H572</accession>
<keyword evidence="3" id="KW-1133">Transmembrane helix</keyword>
<dbReference type="GO" id="GO:0000272">
    <property type="term" value="P:polysaccharide catabolic process"/>
    <property type="evidence" value="ECO:0007669"/>
    <property type="project" value="InterPro"/>
</dbReference>
<dbReference type="AlphaFoldDB" id="A0A1W1H572"/>
<gene>
    <name evidence="5" type="ORF">MTBBW1_1040054</name>
</gene>
<name>A0A1W1H572_9BACT</name>
<sequence length="474" mass="51145">MNKKNSPNGLLKSTLALYYIGLIFLTGISATLMSTELTTLHAQTGATQGSRTISVNTITVQTFDELISAVESASSGDTILLEDGTYQISGTWAIQIRTDNITIRSNSGNRESVIIKGMGMYANGHHGFWIDANNVTIADLTIENVRNHCIQTNPDVDNLHVKNCILRDAGEQILKVPYSSQVASPSENGIVEDCLFEYTAGIGPRYYIGGIDVHFGKEWIVRNNTFKHIVSPESSLSEHAIHFWTNSEGTVVEKNVIVDCDRGIGFGLGSSGHTGGRIINNMVYTTRDVGIGLETASGTIIYNNTVYSDSYPNSIEYRFSGTTGVSIINNLTSGIIKQRDGGSASLENNVTDAPYSWFMDVESGDLHLTDLPDINNYVIDQGINLSEVTDDIDGESRPAGSGTDIGADETDSSSQGNIEGDLNGDEVVDILDVMLCVDIVLNGTGDPELIEIADINQDGTVSILDITEIINLIL</sequence>
<dbReference type="RefSeq" id="WP_080804053.1">
    <property type="nucleotide sequence ID" value="NZ_LT828545.1"/>
</dbReference>
<evidence type="ECO:0000259" key="4">
    <source>
        <dbReference type="PROSITE" id="PS51766"/>
    </source>
</evidence>
<protein>
    <recommendedName>
        <fullName evidence="1">Probable pectate lyase C</fullName>
    </recommendedName>
</protein>
<dbReference type="InterPro" id="IPR012334">
    <property type="entry name" value="Pectin_lyas_fold"/>
</dbReference>
<keyword evidence="6" id="KW-1185">Reference proteome</keyword>
<keyword evidence="3" id="KW-0812">Transmembrane</keyword>
<organism evidence="5 6">
    <name type="scientific">Desulfamplus magnetovallimortis</name>
    <dbReference type="NCBI Taxonomy" id="1246637"/>
    <lineage>
        <taxon>Bacteria</taxon>
        <taxon>Pseudomonadati</taxon>
        <taxon>Thermodesulfobacteriota</taxon>
        <taxon>Desulfobacteria</taxon>
        <taxon>Desulfobacterales</taxon>
        <taxon>Desulfobacteraceae</taxon>
        <taxon>Desulfamplus</taxon>
    </lineage>
</organism>
<dbReference type="SUPFAM" id="SSF51126">
    <property type="entry name" value="Pectin lyase-like"/>
    <property type="match status" value="1"/>
</dbReference>
<dbReference type="PROSITE" id="PS00018">
    <property type="entry name" value="EF_HAND_1"/>
    <property type="match status" value="1"/>
</dbReference>
<dbReference type="CDD" id="cd14256">
    <property type="entry name" value="Dockerin_I"/>
    <property type="match status" value="1"/>
</dbReference>
<dbReference type="OrthoDB" id="5490799at2"/>
<dbReference type="InterPro" id="IPR011050">
    <property type="entry name" value="Pectin_lyase_fold/virulence"/>
</dbReference>
<feature type="region of interest" description="Disordered" evidence="2">
    <location>
        <begin position="389"/>
        <end position="421"/>
    </location>
</feature>